<proteinExistence type="predicted"/>
<gene>
    <name evidence="2" type="ordered locus">S70_13390</name>
</gene>
<organism evidence="2 3">
    <name type="scientific">Providencia stuartii (strain MRSN 2154)</name>
    <dbReference type="NCBI Taxonomy" id="1157951"/>
    <lineage>
        <taxon>Bacteria</taxon>
        <taxon>Pseudomonadati</taxon>
        <taxon>Pseudomonadota</taxon>
        <taxon>Gammaproteobacteria</taxon>
        <taxon>Enterobacterales</taxon>
        <taxon>Morganellaceae</taxon>
        <taxon>Providencia</taxon>
    </lineage>
</organism>
<dbReference type="PROSITE" id="PS50943">
    <property type="entry name" value="HTH_CROC1"/>
    <property type="match status" value="1"/>
</dbReference>
<dbReference type="Gene3D" id="1.10.260.40">
    <property type="entry name" value="lambda repressor-like DNA-binding domains"/>
    <property type="match status" value="1"/>
</dbReference>
<dbReference type="EMBL" id="CP003488">
    <property type="protein sequence ID" value="AFH94518.1"/>
    <property type="molecule type" value="Genomic_DNA"/>
</dbReference>
<feature type="domain" description="HTH cro/C1-type" evidence="1">
    <location>
        <begin position="16"/>
        <end position="70"/>
    </location>
</feature>
<sequence>MRYNILNINVRIGAFFRKHRRLLGISGEKLGQKLGLSQQHISRLERGQATFSIDIILQLLNEIDKTLLDLITEVFYEDSGEVLIEYQRLQQFNTELTQKN</sequence>
<dbReference type="Pfam" id="PF01381">
    <property type="entry name" value="HTH_3"/>
    <property type="match status" value="1"/>
</dbReference>
<dbReference type="InterPro" id="IPR001387">
    <property type="entry name" value="Cro/C1-type_HTH"/>
</dbReference>
<dbReference type="AlphaFoldDB" id="A0A140NPE2"/>
<dbReference type="RefSeq" id="WP_014657494.1">
    <property type="nucleotide sequence ID" value="NC_017731.1"/>
</dbReference>
<dbReference type="PATRIC" id="fig|1157951.4.peg.2693"/>
<evidence type="ECO:0000313" key="2">
    <source>
        <dbReference type="EMBL" id="AFH94518.1"/>
    </source>
</evidence>
<dbReference type="SUPFAM" id="SSF47413">
    <property type="entry name" value="lambda repressor-like DNA-binding domains"/>
    <property type="match status" value="1"/>
</dbReference>
<dbReference type="HOGENOM" id="CLU_066192_40_1_6"/>
<reference evidence="2 3" key="1">
    <citation type="journal article" date="2012" name="J. Bacteriol.">
        <title>Complete Genome Sequence of Providencia stuartii Clinical Isolate MRSN 2154.</title>
        <authorList>
            <person name="Clifford R.J."/>
            <person name="Hang J."/>
            <person name="Riley M.C."/>
            <person name="Onmus-Leone F."/>
            <person name="Kuschner R.A."/>
            <person name="Lesho E.P."/>
            <person name="Waterman P.E."/>
        </authorList>
    </citation>
    <scope>NUCLEOTIDE SEQUENCE [LARGE SCALE GENOMIC DNA]</scope>
    <source>
        <strain evidence="2 3">MRSN 2154</strain>
    </source>
</reference>
<name>A0A140NPE2_PROSM</name>
<accession>A0A140NPE2</accession>
<protein>
    <recommendedName>
        <fullName evidence="1">HTH cro/C1-type domain-containing protein</fullName>
    </recommendedName>
</protein>
<dbReference type="InterPro" id="IPR010982">
    <property type="entry name" value="Lambda_DNA-bd_dom_sf"/>
</dbReference>
<dbReference type="GO" id="GO:0003677">
    <property type="term" value="F:DNA binding"/>
    <property type="evidence" value="ECO:0007669"/>
    <property type="project" value="InterPro"/>
</dbReference>
<dbReference type="CDD" id="cd00093">
    <property type="entry name" value="HTH_XRE"/>
    <property type="match status" value="1"/>
</dbReference>
<dbReference type="OrthoDB" id="6466068at2"/>
<dbReference type="SMART" id="SM00530">
    <property type="entry name" value="HTH_XRE"/>
    <property type="match status" value="1"/>
</dbReference>
<reference evidence="3" key="2">
    <citation type="submission" date="2012-04" db="EMBL/GenBank/DDBJ databases">
        <title>Complete genome sequence of Providencia stuartii clinical isolate MRSN 2154.</title>
        <authorList>
            <person name="Clifford R.J."/>
            <person name="Hang J."/>
            <person name="Riley M.C."/>
            <person name="Onmus-Leone F."/>
            <person name="Kuschner R.A."/>
            <person name="Lesho E.P."/>
            <person name="Waterman P.E."/>
        </authorList>
    </citation>
    <scope>NUCLEOTIDE SEQUENCE [LARGE SCALE GENOMIC DNA]</scope>
    <source>
        <strain evidence="3">MRSN 2154</strain>
    </source>
</reference>
<dbReference type="KEGG" id="psi:S70_13390"/>
<evidence type="ECO:0000313" key="3">
    <source>
        <dbReference type="Proteomes" id="UP000005012"/>
    </source>
</evidence>
<dbReference type="Proteomes" id="UP000005012">
    <property type="component" value="Chromosome"/>
</dbReference>
<evidence type="ECO:0000259" key="1">
    <source>
        <dbReference type="PROSITE" id="PS50943"/>
    </source>
</evidence>